<name>A0A317JQD4_9BACT</name>
<evidence type="ECO:0000256" key="8">
    <source>
        <dbReference type="PIRSR" id="PIRSR500134-1"/>
    </source>
</evidence>
<evidence type="ECO:0000256" key="4">
    <source>
        <dbReference type="ARBA" id="ARBA00023002"/>
    </source>
</evidence>
<comment type="similarity">
    <text evidence="2 7">Belongs to the UDP-glucose/GDP-mannose dehydrogenase family.</text>
</comment>
<accession>A0A317JQD4</accession>
<dbReference type="GO" id="GO:0000271">
    <property type="term" value="P:polysaccharide biosynthetic process"/>
    <property type="evidence" value="ECO:0007669"/>
    <property type="project" value="InterPro"/>
</dbReference>
<dbReference type="PIRSF" id="PIRSF000124">
    <property type="entry name" value="UDPglc_GDPman_dh"/>
    <property type="match status" value="1"/>
</dbReference>
<protein>
    <recommendedName>
        <fullName evidence="3 7">UDP-glucose 6-dehydrogenase</fullName>
        <ecNumber evidence="3 7">1.1.1.22</ecNumber>
    </recommendedName>
</protein>
<keyword evidence="4 7" id="KW-0560">Oxidoreductase</keyword>
<feature type="binding site" evidence="9">
    <location>
        <position position="319"/>
    </location>
    <ligand>
        <name>substrate</name>
    </ligand>
</feature>
<dbReference type="PANTHER" id="PTHR43750:SF3">
    <property type="entry name" value="UDP-GLUCOSE 6-DEHYDROGENASE TUAD"/>
    <property type="match status" value="1"/>
</dbReference>
<dbReference type="InterPro" id="IPR028357">
    <property type="entry name" value="UDPglc_DH_bac"/>
</dbReference>
<dbReference type="InterPro" id="IPR036291">
    <property type="entry name" value="NAD(P)-bd_dom_sf"/>
</dbReference>
<feature type="binding site" evidence="9">
    <location>
        <position position="256"/>
    </location>
    <ligand>
        <name>substrate</name>
    </ligand>
</feature>
<evidence type="ECO:0000256" key="10">
    <source>
        <dbReference type="PIRSR" id="PIRSR500134-3"/>
    </source>
</evidence>
<feature type="binding site" evidence="10">
    <location>
        <position position="121"/>
    </location>
    <ligand>
        <name>NAD(+)</name>
        <dbReference type="ChEBI" id="CHEBI:57540"/>
    </ligand>
</feature>
<evidence type="ECO:0000256" key="5">
    <source>
        <dbReference type="ARBA" id="ARBA00023027"/>
    </source>
</evidence>
<comment type="catalytic activity">
    <reaction evidence="6 7">
        <text>UDP-alpha-D-glucose + 2 NAD(+) + H2O = UDP-alpha-D-glucuronate + 2 NADH + 3 H(+)</text>
        <dbReference type="Rhea" id="RHEA:23596"/>
        <dbReference type="ChEBI" id="CHEBI:15377"/>
        <dbReference type="ChEBI" id="CHEBI:15378"/>
        <dbReference type="ChEBI" id="CHEBI:57540"/>
        <dbReference type="ChEBI" id="CHEBI:57945"/>
        <dbReference type="ChEBI" id="CHEBI:58052"/>
        <dbReference type="ChEBI" id="CHEBI:58885"/>
        <dbReference type="EC" id="1.1.1.22"/>
    </reaction>
</comment>
<reference evidence="12 13" key="1">
    <citation type="submission" date="2018-02" db="EMBL/GenBank/DDBJ databases">
        <title>Genomic Reconstructions from Amazon Rainforest and Pasture Soil Reveal Novel Insights into the Physiology of Candidate Phyla in Tropical Sites.</title>
        <authorList>
            <person name="Kroeger M.E."/>
            <person name="Delmont T."/>
            <person name="Eren A.M."/>
            <person name="Guo J."/>
            <person name="Meyer K.M."/>
            <person name="Khan K."/>
            <person name="Rodrigues J.L.M."/>
            <person name="Bohannan B.J.M."/>
            <person name="Tringe S."/>
            <person name="Borges C.D."/>
            <person name="Tiedje J."/>
            <person name="Tsai S.M."/>
            <person name="Nusslein K."/>
        </authorList>
    </citation>
    <scope>NUCLEOTIDE SEQUENCE [LARGE SCALE GENOMIC DNA]</scope>
    <source>
        <strain evidence="12">Amazon FNV 2010 28 9</strain>
    </source>
</reference>
<dbReference type="EC" id="1.1.1.22" evidence="3 7"/>
<feature type="binding site" evidence="9">
    <location>
        <begin position="248"/>
        <end position="252"/>
    </location>
    <ligand>
        <name>substrate</name>
    </ligand>
</feature>
<dbReference type="InterPro" id="IPR036220">
    <property type="entry name" value="UDP-Glc/GDP-Man_DH_C_sf"/>
</dbReference>
<feature type="active site" description="Nucleophile" evidence="8">
    <location>
        <position position="259"/>
    </location>
</feature>
<comment type="caution">
    <text evidence="12">The sequence shown here is derived from an EMBL/GenBank/DDBJ whole genome shotgun (WGS) entry which is preliminary data.</text>
</comment>
<feature type="binding site" evidence="10">
    <location>
        <position position="262"/>
    </location>
    <ligand>
        <name>NAD(+)</name>
        <dbReference type="ChEBI" id="CHEBI:57540"/>
    </ligand>
</feature>
<proteinExistence type="inferred from homology"/>
<dbReference type="PANTHER" id="PTHR43750">
    <property type="entry name" value="UDP-GLUCOSE 6-DEHYDROGENASE TUAD"/>
    <property type="match status" value="1"/>
</dbReference>
<dbReference type="SUPFAM" id="SSF51735">
    <property type="entry name" value="NAD(P)-binding Rossmann-fold domains"/>
    <property type="match status" value="1"/>
</dbReference>
<dbReference type="Pfam" id="PF03720">
    <property type="entry name" value="UDPG_MGDP_dh_C"/>
    <property type="match status" value="1"/>
</dbReference>
<dbReference type="InterPro" id="IPR014026">
    <property type="entry name" value="UDP-Glc/GDP-Man_DH_dimer"/>
</dbReference>
<dbReference type="GO" id="GO:0006065">
    <property type="term" value="P:UDP-glucuronate biosynthetic process"/>
    <property type="evidence" value="ECO:0007669"/>
    <property type="project" value="UniProtKB-UniPathway"/>
</dbReference>
<feature type="binding site" evidence="10">
    <location>
        <position position="30"/>
    </location>
    <ligand>
        <name>NAD(+)</name>
        <dbReference type="ChEBI" id="CHEBI:57540"/>
    </ligand>
</feature>
<organism evidence="12 13">
    <name type="scientific">Candidatus Cerribacteria bacterium 'Amazon FNV 2010 28 9'</name>
    <dbReference type="NCBI Taxonomy" id="2081795"/>
    <lineage>
        <taxon>Bacteria</taxon>
        <taxon>Candidatus Cerribacteria</taxon>
    </lineage>
</organism>
<dbReference type="Pfam" id="PF00984">
    <property type="entry name" value="UDPG_MGDP_dh"/>
    <property type="match status" value="1"/>
</dbReference>
<feature type="domain" description="UDP-glucose/GDP-mannose dehydrogenase C-terminal" evidence="11">
    <location>
        <begin position="312"/>
        <end position="422"/>
    </location>
</feature>
<dbReference type="NCBIfam" id="TIGR03026">
    <property type="entry name" value="NDP-sugDHase"/>
    <property type="match status" value="1"/>
</dbReference>
<evidence type="ECO:0000259" key="11">
    <source>
        <dbReference type="SMART" id="SM00984"/>
    </source>
</evidence>
<evidence type="ECO:0000256" key="7">
    <source>
        <dbReference type="PIRNR" id="PIRNR000124"/>
    </source>
</evidence>
<dbReference type="PIRSF" id="PIRSF500134">
    <property type="entry name" value="UDPglc_DH_bac"/>
    <property type="match status" value="1"/>
</dbReference>
<evidence type="ECO:0000256" key="9">
    <source>
        <dbReference type="PIRSR" id="PIRSR500134-2"/>
    </source>
</evidence>
<evidence type="ECO:0000313" key="12">
    <source>
        <dbReference type="EMBL" id="PWU24056.1"/>
    </source>
</evidence>
<feature type="binding site" evidence="10">
    <location>
        <position position="86"/>
    </location>
    <ligand>
        <name>NAD(+)</name>
        <dbReference type="ChEBI" id="CHEBI:57540"/>
    </ligand>
</feature>
<feature type="binding site" evidence="10">
    <location>
        <position position="326"/>
    </location>
    <ligand>
        <name>NAD(+)</name>
        <dbReference type="ChEBI" id="CHEBI:57540"/>
    </ligand>
</feature>
<feature type="binding site" evidence="9">
    <location>
        <begin position="151"/>
        <end position="154"/>
    </location>
    <ligand>
        <name>substrate</name>
    </ligand>
</feature>
<dbReference type="InterPro" id="IPR017476">
    <property type="entry name" value="UDP-Glc/GDP-Man"/>
</dbReference>
<feature type="binding site" evidence="9">
    <location>
        <position position="203"/>
    </location>
    <ligand>
        <name>substrate</name>
    </ligand>
</feature>
<dbReference type="InterPro" id="IPR014027">
    <property type="entry name" value="UDP-Glc/GDP-Man_DH_C"/>
</dbReference>
<evidence type="ECO:0000256" key="3">
    <source>
        <dbReference type="ARBA" id="ARBA00012954"/>
    </source>
</evidence>
<comment type="pathway">
    <text evidence="1">Nucleotide-sugar biosynthesis; UDP-alpha-D-glucuronate biosynthesis; UDP-alpha-D-glucuronate from UDP-alpha-D-glucose: step 1/1.</text>
</comment>
<dbReference type="Gene3D" id="1.20.5.100">
    <property type="entry name" value="Cytochrome c1, transmembrane anchor, C-terminal"/>
    <property type="match status" value="1"/>
</dbReference>
<dbReference type="GO" id="GO:0051287">
    <property type="term" value="F:NAD binding"/>
    <property type="evidence" value="ECO:0007669"/>
    <property type="project" value="InterPro"/>
</dbReference>
<feature type="binding site" evidence="10">
    <location>
        <position position="35"/>
    </location>
    <ligand>
        <name>NAD(+)</name>
        <dbReference type="ChEBI" id="CHEBI:57540"/>
    </ligand>
</feature>
<gene>
    <name evidence="12" type="ORF">C5B42_00870</name>
</gene>
<sequence>MNLTIIGTGFVGVVSSGVFASFGNIVYGLDIDQKKVDMLTRAEIPFYEPGLEQLVKEGVAKKTLTFTTDYTKAIPSSDVIMIAVGTPSAMDGQADLTYVFAAAKSLAPHLKDGAIVAVKSTVPPGTCDKVAQVIRDNGGTKPFHVVSLPEFLKEGSAVEDTLHPDRIIIGATDAMVIEKLKELHKPLGAPVVVMKPESAQMCKYTSNAYLATRITFINQIANLCEANGANIQEVIAGIGLDKRIGKHYWYPGLGYGGSCFPKDVKELAAYAKAIGQENNLMVTVSTLNEERMVSLLSTFEQQVGGWKGKTVAVLGLSFKPNTNDMREAPSTKAVPALLAAGAVVHSYDPMTNEEAARYFGSQKLSNFSNYHMATSVDEALKGAHVALVLVEWPQLITLEPSHIKELMVPNAIFIDCRDQYDRAEIEKVGLKYIGIGL</sequence>
<dbReference type="AlphaFoldDB" id="A0A317JQD4"/>
<dbReference type="Pfam" id="PF03721">
    <property type="entry name" value="UDPG_MGDP_dh_N"/>
    <property type="match status" value="1"/>
</dbReference>
<feature type="binding site" evidence="10">
    <location>
        <position position="154"/>
    </location>
    <ligand>
        <name>NAD(+)</name>
        <dbReference type="ChEBI" id="CHEBI:57540"/>
    </ligand>
</feature>
<dbReference type="UniPathway" id="UPA00038">
    <property type="reaction ID" value="UER00491"/>
</dbReference>
<dbReference type="InterPro" id="IPR001732">
    <property type="entry name" value="UDP-Glc/GDP-Man_DH_N"/>
</dbReference>
<dbReference type="GO" id="GO:0003979">
    <property type="term" value="F:UDP-glucose 6-dehydrogenase activity"/>
    <property type="evidence" value="ECO:0007669"/>
    <property type="project" value="UniProtKB-EC"/>
</dbReference>
<dbReference type="InterPro" id="IPR008927">
    <property type="entry name" value="6-PGluconate_DH-like_C_sf"/>
</dbReference>
<keyword evidence="5 7" id="KW-0520">NAD</keyword>
<dbReference type="SUPFAM" id="SSF52413">
    <property type="entry name" value="UDP-glucose/GDP-mannose dehydrogenase C-terminal domain"/>
    <property type="match status" value="1"/>
</dbReference>
<dbReference type="EMBL" id="PSRQ01000014">
    <property type="protein sequence ID" value="PWU24056.1"/>
    <property type="molecule type" value="Genomic_DNA"/>
</dbReference>
<dbReference type="SMART" id="SM00984">
    <property type="entry name" value="UDPG_MGDP_dh_C"/>
    <property type="match status" value="1"/>
</dbReference>
<evidence type="ECO:0000313" key="13">
    <source>
        <dbReference type="Proteomes" id="UP000246104"/>
    </source>
</evidence>
<dbReference type="Gene3D" id="3.40.50.720">
    <property type="entry name" value="NAD(P)-binding Rossmann-like Domain"/>
    <property type="match status" value="2"/>
</dbReference>
<dbReference type="SUPFAM" id="SSF48179">
    <property type="entry name" value="6-phosphogluconate dehydrogenase C-terminal domain-like"/>
    <property type="match status" value="1"/>
</dbReference>
<evidence type="ECO:0000256" key="1">
    <source>
        <dbReference type="ARBA" id="ARBA00004701"/>
    </source>
</evidence>
<dbReference type="Proteomes" id="UP000246104">
    <property type="component" value="Unassembled WGS sequence"/>
</dbReference>
<evidence type="ECO:0000256" key="6">
    <source>
        <dbReference type="ARBA" id="ARBA00047473"/>
    </source>
</evidence>
<evidence type="ECO:0000256" key="2">
    <source>
        <dbReference type="ARBA" id="ARBA00006601"/>
    </source>
</evidence>